<evidence type="ECO:0000313" key="2">
    <source>
        <dbReference type="EMBL" id="KAH6661420.1"/>
    </source>
</evidence>
<sequence>RILRWTDECKRSHDACNHPLPGQQINSLLPKRPMDVGLTGQSHLRLVILNNIPGEYLALSYCWGKTHAGMITTDDNLGQMQVGVELALFSQTIKYAVKVARALHVQYLWVDALCIIQRQPGSEDWKEESQKMSQIYGNAYLTIAASSASDSAEVSFVEPMGPLRDSSTGQRKIYFKEQIDMREAFAEDVEKGFLLRRASVKQERILSPRIIDFSGRQIYWSCRTCRYSEAGENNADGAREAANLMHSMRLWGIIRLLHGKQRDTMEGFFFRAWGNLIGEYSVLGLTYESDRLAAMQGIAAVLSEVIGCRYFAGLWENNLADGLMW</sequence>
<keyword evidence="3" id="KW-1185">Reference proteome</keyword>
<name>A0A9P8UZS7_9PEZI</name>
<dbReference type="EMBL" id="JAGPXC010000001">
    <property type="protein sequence ID" value="KAH6661420.1"/>
    <property type="molecule type" value="Genomic_DNA"/>
</dbReference>
<organism evidence="2 3">
    <name type="scientific">Truncatella angustata</name>
    <dbReference type="NCBI Taxonomy" id="152316"/>
    <lineage>
        <taxon>Eukaryota</taxon>
        <taxon>Fungi</taxon>
        <taxon>Dikarya</taxon>
        <taxon>Ascomycota</taxon>
        <taxon>Pezizomycotina</taxon>
        <taxon>Sordariomycetes</taxon>
        <taxon>Xylariomycetidae</taxon>
        <taxon>Amphisphaeriales</taxon>
        <taxon>Sporocadaceae</taxon>
        <taxon>Truncatella</taxon>
    </lineage>
</organism>
<reference evidence="2" key="1">
    <citation type="journal article" date="2021" name="Nat. Commun.">
        <title>Genetic determinants of endophytism in the Arabidopsis root mycobiome.</title>
        <authorList>
            <person name="Mesny F."/>
            <person name="Miyauchi S."/>
            <person name="Thiergart T."/>
            <person name="Pickel B."/>
            <person name="Atanasova L."/>
            <person name="Karlsson M."/>
            <person name="Huettel B."/>
            <person name="Barry K.W."/>
            <person name="Haridas S."/>
            <person name="Chen C."/>
            <person name="Bauer D."/>
            <person name="Andreopoulos W."/>
            <person name="Pangilinan J."/>
            <person name="LaButti K."/>
            <person name="Riley R."/>
            <person name="Lipzen A."/>
            <person name="Clum A."/>
            <person name="Drula E."/>
            <person name="Henrissat B."/>
            <person name="Kohler A."/>
            <person name="Grigoriev I.V."/>
            <person name="Martin F.M."/>
            <person name="Hacquard S."/>
        </authorList>
    </citation>
    <scope>NUCLEOTIDE SEQUENCE</scope>
    <source>
        <strain evidence="2">MPI-SDFR-AT-0073</strain>
    </source>
</reference>
<dbReference type="AlphaFoldDB" id="A0A9P8UZS7"/>
<dbReference type="RefSeq" id="XP_045965551.1">
    <property type="nucleotide sequence ID" value="XM_046097043.1"/>
</dbReference>
<feature type="non-terminal residue" evidence="2">
    <location>
        <position position="325"/>
    </location>
</feature>
<dbReference type="Pfam" id="PF06985">
    <property type="entry name" value="HET"/>
    <property type="match status" value="1"/>
</dbReference>
<proteinExistence type="predicted"/>
<gene>
    <name evidence="2" type="ORF">BKA67DRAFT_496781</name>
</gene>
<feature type="domain" description="Heterokaryon incompatibility" evidence="1">
    <location>
        <begin position="56"/>
        <end position="203"/>
    </location>
</feature>
<feature type="non-terminal residue" evidence="2">
    <location>
        <position position="1"/>
    </location>
</feature>
<evidence type="ECO:0000313" key="3">
    <source>
        <dbReference type="Proteomes" id="UP000758603"/>
    </source>
</evidence>
<dbReference type="GeneID" id="70125935"/>
<dbReference type="Proteomes" id="UP000758603">
    <property type="component" value="Unassembled WGS sequence"/>
</dbReference>
<dbReference type="OrthoDB" id="3789824at2759"/>
<protein>
    <submittedName>
        <fullName evidence="2">Heterokaryon incompatibility protein-domain-containing protein</fullName>
    </submittedName>
</protein>
<dbReference type="PANTHER" id="PTHR33112">
    <property type="entry name" value="DOMAIN PROTEIN, PUTATIVE-RELATED"/>
    <property type="match status" value="1"/>
</dbReference>
<dbReference type="InterPro" id="IPR010730">
    <property type="entry name" value="HET"/>
</dbReference>
<comment type="caution">
    <text evidence="2">The sequence shown here is derived from an EMBL/GenBank/DDBJ whole genome shotgun (WGS) entry which is preliminary data.</text>
</comment>
<evidence type="ECO:0000259" key="1">
    <source>
        <dbReference type="Pfam" id="PF06985"/>
    </source>
</evidence>
<dbReference type="PANTHER" id="PTHR33112:SF9">
    <property type="entry name" value="HETEROKARYON INCOMPATIBILITY DOMAIN-CONTAINING PROTEIN"/>
    <property type="match status" value="1"/>
</dbReference>
<accession>A0A9P8UZS7</accession>